<evidence type="ECO:0000313" key="2">
    <source>
        <dbReference type="Proteomes" id="UP000193642"/>
    </source>
</evidence>
<name>A0A1Y2D174_9FUNG</name>
<proteinExistence type="predicted"/>
<protein>
    <submittedName>
        <fullName evidence="1">Uncharacterized protein</fullName>
    </submittedName>
</protein>
<evidence type="ECO:0000313" key="1">
    <source>
        <dbReference type="EMBL" id="ORY53043.1"/>
    </source>
</evidence>
<gene>
    <name evidence="1" type="ORF">BCR33DRAFT_711432</name>
</gene>
<reference evidence="1 2" key="1">
    <citation type="submission" date="2016-07" db="EMBL/GenBank/DDBJ databases">
        <title>Pervasive Adenine N6-methylation of Active Genes in Fungi.</title>
        <authorList>
            <consortium name="DOE Joint Genome Institute"/>
            <person name="Mondo S.J."/>
            <person name="Dannebaum R.O."/>
            <person name="Kuo R.C."/>
            <person name="Labutti K."/>
            <person name="Haridas S."/>
            <person name="Kuo A."/>
            <person name="Salamov A."/>
            <person name="Ahrendt S.R."/>
            <person name="Lipzen A."/>
            <person name="Sullivan W."/>
            <person name="Andreopoulos W.B."/>
            <person name="Clum A."/>
            <person name="Lindquist E."/>
            <person name="Daum C."/>
            <person name="Ramamoorthy G.K."/>
            <person name="Gryganskyi A."/>
            <person name="Culley D."/>
            <person name="Magnuson J.K."/>
            <person name="James T.Y."/>
            <person name="O'Malley M.A."/>
            <person name="Stajich J.E."/>
            <person name="Spatafora J.W."/>
            <person name="Visel A."/>
            <person name="Grigoriev I.V."/>
        </authorList>
    </citation>
    <scope>NUCLEOTIDE SEQUENCE [LARGE SCALE GENOMIC DNA]</scope>
    <source>
        <strain evidence="1 2">JEL800</strain>
    </source>
</reference>
<organism evidence="1 2">
    <name type="scientific">Rhizoclosmatium globosum</name>
    <dbReference type="NCBI Taxonomy" id="329046"/>
    <lineage>
        <taxon>Eukaryota</taxon>
        <taxon>Fungi</taxon>
        <taxon>Fungi incertae sedis</taxon>
        <taxon>Chytridiomycota</taxon>
        <taxon>Chytridiomycota incertae sedis</taxon>
        <taxon>Chytridiomycetes</taxon>
        <taxon>Chytridiales</taxon>
        <taxon>Chytriomycetaceae</taxon>
        <taxon>Rhizoclosmatium</taxon>
    </lineage>
</organism>
<keyword evidence="2" id="KW-1185">Reference proteome</keyword>
<dbReference type="AlphaFoldDB" id="A0A1Y2D174"/>
<accession>A0A1Y2D174</accession>
<sequence>MDSFLENIGKSKLRVSFRLAAELAGDYFYLEQTTVAVSHIESPDKIRPELSLIDEVEVAVVVDHSGEAFVEVLSKVDENNVTSVPTILVAFDASPEVGKQSEPEVKQRIGPIIEENSTAIPIIAVETLTVITSVAPVVIKSMSVKVAQATQTSNSLEMMLLNNGDRQGFNKAEQEQIIQTETPNSKSSHPNLSDQIQAQSLKHCQQSIFSLVNLTTVTTLQNPSQRVLNTLSYCKSNSNNKTALLQINSQSYFYNLYTRKESRLLEKVTLKDCTFLIPLTYRLRCSKQLPKPPYLPEKTIRNF</sequence>
<comment type="caution">
    <text evidence="1">The sequence shown here is derived from an EMBL/GenBank/DDBJ whole genome shotgun (WGS) entry which is preliminary data.</text>
</comment>
<dbReference type="Proteomes" id="UP000193642">
    <property type="component" value="Unassembled WGS sequence"/>
</dbReference>
<dbReference type="EMBL" id="MCGO01000002">
    <property type="protein sequence ID" value="ORY53043.1"/>
    <property type="molecule type" value="Genomic_DNA"/>
</dbReference>